<proteinExistence type="inferred from homology"/>
<dbReference type="SUPFAM" id="SSF48150">
    <property type="entry name" value="DNA-glycosylase"/>
    <property type="match status" value="1"/>
</dbReference>
<dbReference type="EMBL" id="PZZP01000002">
    <property type="protein sequence ID" value="PTM56459.1"/>
    <property type="molecule type" value="Genomic_DNA"/>
</dbReference>
<dbReference type="GO" id="GO:0034039">
    <property type="term" value="F:8-oxo-7,8-dihydroguanine DNA N-glycosylase activity"/>
    <property type="evidence" value="ECO:0007669"/>
    <property type="project" value="TreeGrafter"/>
</dbReference>
<accession>A0A2T4Z3J9</accession>
<evidence type="ECO:0000256" key="5">
    <source>
        <dbReference type="ARBA" id="ARBA00022485"/>
    </source>
</evidence>
<comment type="similarity">
    <text evidence="2 15">Belongs to the Nth/MutY family.</text>
</comment>
<evidence type="ECO:0000256" key="9">
    <source>
        <dbReference type="ARBA" id="ARBA00023004"/>
    </source>
</evidence>
<dbReference type="Proteomes" id="UP000241639">
    <property type="component" value="Unassembled WGS sequence"/>
</dbReference>
<dbReference type="InterPro" id="IPR015797">
    <property type="entry name" value="NUDIX_hydrolase-like_dom_sf"/>
</dbReference>
<dbReference type="Pfam" id="PF00730">
    <property type="entry name" value="HhH-GPD"/>
    <property type="match status" value="1"/>
</dbReference>
<dbReference type="InterPro" id="IPR004035">
    <property type="entry name" value="Endouclease-III_FeS-bd_BS"/>
</dbReference>
<dbReference type="PANTHER" id="PTHR42944">
    <property type="entry name" value="ADENINE DNA GLYCOSYLASE"/>
    <property type="match status" value="1"/>
</dbReference>
<dbReference type="GO" id="GO:0006284">
    <property type="term" value="P:base-excision repair"/>
    <property type="evidence" value="ECO:0007669"/>
    <property type="project" value="UniProtKB-UniRule"/>
</dbReference>
<comment type="function">
    <text evidence="15">Adenine glycosylase active on G-A mispairs.</text>
</comment>
<dbReference type="PROSITE" id="PS00764">
    <property type="entry name" value="ENDONUCLEASE_III_1"/>
    <property type="match status" value="1"/>
</dbReference>
<dbReference type="CDD" id="cd03431">
    <property type="entry name" value="NUDIX_DNA_Glycosylase_C-MutY"/>
    <property type="match status" value="1"/>
</dbReference>
<dbReference type="FunFam" id="1.10.1670.10:FF:000002">
    <property type="entry name" value="Adenine DNA glycosylase"/>
    <property type="match status" value="1"/>
</dbReference>
<keyword evidence="10" id="KW-0411">Iron-sulfur</keyword>
<evidence type="ECO:0000313" key="18">
    <source>
        <dbReference type="Proteomes" id="UP000241639"/>
    </source>
</evidence>
<evidence type="ECO:0000256" key="11">
    <source>
        <dbReference type="ARBA" id="ARBA00023125"/>
    </source>
</evidence>
<dbReference type="SMART" id="SM00478">
    <property type="entry name" value="ENDO3c"/>
    <property type="match status" value="1"/>
</dbReference>
<dbReference type="GO" id="GO:0032357">
    <property type="term" value="F:oxidized purine DNA binding"/>
    <property type="evidence" value="ECO:0007669"/>
    <property type="project" value="TreeGrafter"/>
</dbReference>
<keyword evidence="13 15" id="KW-0326">Glycosidase</keyword>
<organism evidence="17 18">
    <name type="scientific">Desmospora activa DSM 45169</name>
    <dbReference type="NCBI Taxonomy" id="1121389"/>
    <lineage>
        <taxon>Bacteria</taxon>
        <taxon>Bacillati</taxon>
        <taxon>Bacillota</taxon>
        <taxon>Bacilli</taxon>
        <taxon>Bacillales</taxon>
        <taxon>Thermoactinomycetaceae</taxon>
        <taxon>Desmospora</taxon>
    </lineage>
</organism>
<keyword evidence="7 15" id="KW-0227">DNA damage</keyword>
<keyword evidence="6" id="KW-0479">Metal-binding</keyword>
<dbReference type="InterPro" id="IPR011257">
    <property type="entry name" value="DNA_glycosylase"/>
</dbReference>
<dbReference type="EC" id="3.2.2.31" evidence="3 15"/>
<protein>
    <recommendedName>
        <fullName evidence="4 15">Adenine DNA glycosylase</fullName>
        <ecNumber evidence="3 15">3.2.2.31</ecNumber>
    </recommendedName>
</protein>
<evidence type="ECO:0000259" key="16">
    <source>
        <dbReference type="SMART" id="SM00478"/>
    </source>
</evidence>
<comment type="function">
    <text evidence="14">Base excision repair (BER) glycosylase that initiates repair of A:oxoG to C:G by removing the inappropriately paired adenine base from the DNA backbone, generating an abasic site product. 8-oxoguanine (oxoG) is a genotoxic DNA lesion resulting from oxidation of guanine; this residue is misread by replicative DNA polymerases, that insert adenine instead of cytosine opposite the oxidized damaged base. Shows a powerful dicrimination of A versus C, since it does not cleave cytosine in oxoG:C pairs. May also be able to remove adenine from A:G mispairs, although this activity may not be physiologically relevant.</text>
</comment>
<dbReference type="AlphaFoldDB" id="A0A2T4Z3J9"/>
<keyword evidence="8" id="KW-0378">Hydrolase</keyword>
<dbReference type="InterPro" id="IPR005760">
    <property type="entry name" value="A/G_AdeGlyc_MutY"/>
</dbReference>
<evidence type="ECO:0000256" key="3">
    <source>
        <dbReference type="ARBA" id="ARBA00012045"/>
    </source>
</evidence>
<keyword evidence="11" id="KW-0238">DNA-binding</keyword>
<dbReference type="OrthoDB" id="9802365at2"/>
<dbReference type="GO" id="GO:0046872">
    <property type="term" value="F:metal ion binding"/>
    <property type="evidence" value="ECO:0007669"/>
    <property type="project" value="UniProtKB-UniRule"/>
</dbReference>
<feature type="domain" description="HhH-GPD" evidence="16">
    <location>
        <begin position="53"/>
        <end position="204"/>
    </location>
</feature>
<keyword evidence="5" id="KW-0004">4Fe-4S</keyword>
<evidence type="ECO:0000256" key="1">
    <source>
        <dbReference type="ARBA" id="ARBA00000843"/>
    </source>
</evidence>
<dbReference type="FunFam" id="1.10.340.30:FF:000010">
    <property type="entry name" value="Adenine DNA glycosylase"/>
    <property type="match status" value="1"/>
</dbReference>
<comment type="caution">
    <text evidence="17">The sequence shown here is derived from an EMBL/GenBank/DDBJ whole genome shotgun (WGS) entry which is preliminary data.</text>
</comment>
<keyword evidence="18" id="KW-1185">Reference proteome</keyword>
<dbReference type="Gene3D" id="1.10.1670.10">
    <property type="entry name" value="Helix-hairpin-Helix base-excision DNA repair enzymes (C-terminal)"/>
    <property type="match status" value="1"/>
</dbReference>
<gene>
    <name evidence="17" type="ORF">C8J48_2781</name>
</gene>
<keyword evidence="12" id="KW-0234">DNA repair</keyword>
<dbReference type="RefSeq" id="WP_107727800.1">
    <property type="nucleotide sequence ID" value="NZ_PZZP01000002.1"/>
</dbReference>
<evidence type="ECO:0000256" key="12">
    <source>
        <dbReference type="ARBA" id="ARBA00023204"/>
    </source>
</evidence>
<evidence type="ECO:0000256" key="14">
    <source>
        <dbReference type="ARBA" id="ARBA00058550"/>
    </source>
</evidence>
<dbReference type="Pfam" id="PF14815">
    <property type="entry name" value="NUDIX_4"/>
    <property type="match status" value="1"/>
</dbReference>
<comment type="cofactor">
    <cofactor evidence="15">
        <name>[4Fe-4S] cluster</name>
        <dbReference type="ChEBI" id="CHEBI:49883"/>
    </cofactor>
    <text evidence="15">Binds 1 [4Fe-4S] cluster.</text>
</comment>
<dbReference type="SUPFAM" id="SSF55811">
    <property type="entry name" value="Nudix"/>
    <property type="match status" value="1"/>
</dbReference>
<dbReference type="Gene3D" id="3.90.79.10">
    <property type="entry name" value="Nucleoside Triphosphate Pyrophosphohydrolase"/>
    <property type="match status" value="1"/>
</dbReference>
<dbReference type="InterPro" id="IPR003265">
    <property type="entry name" value="HhH-GPD_domain"/>
</dbReference>
<evidence type="ECO:0000256" key="4">
    <source>
        <dbReference type="ARBA" id="ARBA00022023"/>
    </source>
</evidence>
<dbReference type="GO" id="GO:0035485">
    <property type="term" value="F:adenine/guanine mispair binding"/>
    <property type="evidence" value="ECO:0007669"/>
    <property type="project" value="TreeGrafter"/>
</dbReference>
<comment type="catalytic activity">
    <reaction evidence="1 15">
        <text>Hydrolyzes free adenine bases from 7,8-dihydro-8-oxoguanine:adenine mismatched double-stranded DNA, leaving an apurinic site.</text>
        <dbReference type="EC" id="3.2.2.31"/>
    </reaction>
</comment>
<dbReference type="Gene3D" id="1.10.340.30">
    <property type="entry name" value="Hypothetical protein, domain 2"/>
    <property type="match status" value="1"/>
</dbReference>
<dbReference type="CDD" id="cd00056">
    <property type="entry name" value="ENDO3c"/>
    <property type="match status" value="1"/>
</dbReference>
<dbReference type="InterPro" id="IPR023170">
    <property type="entry name" value="HhH_base_excis_C"/>
</dbReference>
<sequence>MSRTSTSSSVPQLDGGWVEAIRHDLLNWYDHNKRDLPWRINRDPYRVWISEIMLQQTRVDTVIPFYDRFMKRFPTLNDLATADEEDVVKAWEGLGYYSRARNLHTAVKEVAASYGGEVPAEWNEISRLKGVGAYTAGAILSIAYNRRFPAVDGNVMRVISRWLSLKDDVAKVSTRKKIEALAVQVIPEDRPGDFNQALMELGALMCKPLNPACESCPVAAHCHARQQGIQAELPVKTKAKPPVPAAVTIGWITDGNHILLEKRPPEGLLADMWSLPTVETNPQEQTPGQTLRATLQERGFSVEMGAQLGELEHIFSHRRWQISLIEGVVVTTAEPLPDRYCWVSPGQWDQLALPNVYHKAIQLISTKREGSEGFQGRLF</sequence>
<dbReference type="InterPro" id="IPR029119">
    <property type="entry name" value="MutY_C"/>
</dbReference>
<evidence type="ECO:0000256" key="15">
    <source>
        <dbReference type="RuleBase" id="RU365096"/>
    </source>
</evidence>
<dbReference type="NCBIfam" id="TIGR01084">
    <property type="entry name" value="mutY"/>
    <property type="match status" value="1"/>
</dbReference>
<dbReference type="GO" id="GO:0000701">
    <property type="term" value="F:purine-specific mismatch base pair DNA N-glycosylase activity"/>
    <property type="evidence" value="ECO:0007669"/>
    <property type="project" value="UniProtKB-EC"/>
</dbReference>
<evidence type="ECO:0000256" key="13">
    <source>
        <dbReference type="ARBA" id="ARBA00023295"/>
    </source>
</evidence>
<evidence type="ECO:0000256" key="10">
    <source>
        <dbReference type="ARBA" id="ARBA00023014"/>
    </source>
</evidence>
<evidence type="ECO:0000313" key="17">
    <source>
        <dbReference type="EMBL" id="PTM56459.1"/>
    </source>
</evidence>
<evidence type="ECO:0000256" key="8">
    <source>
        <dbReference type="ARBA" id="ARBA00022801"/>
    </source>
</evidence>
<dbReference type="GO" id="GO:0006298">
    <property type="term" value="P:mismatch repair"/>
    <property type="evidence" value="ECO:0007669"/>
    <property type="project" value="TreeGrafter"/>
</dbReference>
<keyword evidence="9 15" id="KW-0408">Iron</keyword>
<evidence type="ECO:0000256" key="7">
    <source>
        <dbReference type="ARBA" id="ARBA00022763"/>
    </source>
</evidence>
<reference evidence="17 18" key="1">
    <citation type="submission" date="2018-04" db="EMBL/GenBank/DDBJ databases">
        <title>Genomic Encyclopedia of Archaeal and Bacterial Type Strains, Phase II (KMG-II): from individual species to whole genera.</title>
        <authorList>
            <person name="Goeker M."/>
        </authorList>
    </citation>
    <scope>NUCLEOTIDE SEQUENCE [LARGE SCALE GENOMIC DNA]</scope>
    <source>
        <strain evidence="17 18">DSM 45169</strain>
    </source>
</reference>
<evidence type="ECO:0000256" key="2">
    <source>
        <dbReference type="ARBA" id="ARBA00008343"/>
    </source>
</evidence>
<evidence type="ECO:0000256" key="6">
    <source>
        <dbReference type="ARBA" id="ARBA00022723"/>
    </source>
</evidence>
<dbReference type="GO" id="GO:0051539">
    <property type="term" value="F:4 iron, 4 sulfur cluster binding"/>
    <property type="evidence" value="ECO:0007669"/>
    <property type="project" value="UniProtKB-UniRule"/>
</dbReference>
<dbReference type="PANTHER" id="PTHR42944:SF1">
    <property type="entry name" value="ADENINE DNA GLYCOSYLASE"/>
    <property type="match status" value="1"/>
</dbReference>
<name>A0A2T4Z3J9_9BACL</name>
<dbReference type="InterPro" id="IPR044298">
    <property type="entry name" value="MIG/MutY"/>
</dbReference>